<dbReference type="PROSITE" id="PS50111">
    <property type="entry name" value="CHEMOTAXIS_TRANSDUC_2"/>
    <property type="match status" value="1"/>
</dbReference>
<dbReference type="GO" id="GO:0006935">
    <property type="term" value="P:chemotaxis"/>
    <property type="evidence" value="ECO:0007669"/>
    <property type="project" value="InterPro"/>
</dbReference>
<feature type="region of interest" description="Disordered" evidence="6">
    <location>
        <begin position="1008"/>
        <end position="1032"/>
    </location>
</feature>
<organism evidence="11 12">
    <name type="scientific">Methylomagnum ishizawai</name>
    <dbReference type="NCBI Taxonomy" id="1760988"/>
    <lineage>
        <taxon>Bacteria</taxon>
        <taxon>Pseudomonadati</taxon>
        <taxon>Pseudomonadota</taxon>
        <taxon>Gammaproteobacteria</taxon>
        <taxon>Methylococcales</taxon>
        <taxon>Methylococcaceae</taxon>
        <taxon>Methylomagnum</taxon>
    </lineage>
</organism>
<comment type="subcellular location">
    <subcellularLocation>
        <location evidence="1">Membrane</location>
    </subcellularLocation>
</comment>
<dbReference type="InterPro" id="IPR004089">
    <property type="entry name" value="MCPsignal_dom"/>
</dbReference>
<feature type="compositionally biased region" description="Low complexity" evidence="6">
    <location>
        <begin position="780"/>
        <end position="793"/>
    </location>
</feature>
<dbReference type="EMBL" id="FXAM01000001">
    <property type="protein sequence ID" value="SMF95654.1"/>
    <property type="molecule type" value="Genomic_DNA"/>
</dbReference>
<dbReference type="InterPro" id="IPR003660">
    <property type="entry name" value="HAMP_dom"/>
</dbReference>
<evidence type="ECO:0000259" key="8">
    <source>
        <dbReference type="PROSITE" id="PS50111"/>
    </source>
</evidence>
<dbReference type="AlphaFoldDB" id="A0A1Y6D5K4"/>
<keyword evidence="2" id="KW-0488">Methylation</keyword>
<feature type="region of interest" description="Disordered" evidence="6">
    <location>
        <begin position="774"/>
        <end position="793"/>
    </location>
</feature>
<dbReference type="Gene3D" id="3.30.450.20">
    <property type="entry name" value="PAS domain"/>
    <property type="match status" value="2"/>
</dbReference>
<feature type="domain" description="HAMP" evidence="10">
    <location>
        <begin position="478"/>
        <end position="530"/>
    </location>
</feature>
<dbReference type="SMART" id="SM00091">
    <property type="entry name" value="PAS"/>
    <property type="match status" value="2"/>
</dbReference>
<dbReference type="InterPro" id="IPR013655">
    <property type="entry name" value="PAS_fold_3"/>
</dbReference>
<dbReference type="OrthoDB" id="9765776at2"/>
<evidence type="ECO:0000256" key="3">
    <source>
        <dbReference type="ARBA" id="ARBA00023224"/>
    </source>
</evidence>
<name>A0A1Y6D5K4_9GAMM</name>
<dbReference type="InterPro" id="IPR051310">
    <property type="entry name" value="MCP_chemotaxis"/>
</dbReference>
<comment type="similarity">
    <text evidence="4">Belongs to the methyl-accepting chemotaxis (MCP) protein family.</text>
</comment>
<evidence type="ECO:0000256" key="4">
    <source>
        <dbReference type="ARBA" id="ARBA00029447"/>
    </source>
</evidence>
<dbReference type="Pfam" id="PF00672">
    <property type="entry name" value="HAMP"/>
    <property type="match status" value="1"/>
</dbReference>
<evidence type="ECO:0000313" key="12">
    <source>
        <dbReference type="Proteomes" id="UP000192923"/>
    </source>
</evidence>
<accession>A0A1Y6D5K4</accession>
<evidence type="ECO:0000256" key="1">
    <source>
        <dbReference type="ARBA" id="ARBA00004370"/>
    </source>
</evidence>
<dbReference type="PANTHER" id="PTHR43531:SF14">
    <property type="entry name" value="METHYL-ACCEPTING CHEMOTAXIS PROTEIN I-RELATED"/>
    <property type="match status" value="1"/>
</dbReference>
<dbReference type="GO" id="GO:0004888">
    <property type="term" value="F:transmembrane signaling receptor activity"/>
    <property type="evidence" value="ECO:0007669"/>
    <property type="project" value="InterPro"/>
</dbReference>
<dbReference type="SMART" id="SM00283">
    <property type="entry name" value="MA"/>
    <property type="match status" value="1"/>
</dbReference>
<keyword evidence="12" id="KW-1185">Reference proteome</keyword>
<evidence type="ECO:0000256" key="2">
    <source>
        <dbReference type="ARBA" id="ARBA00022481"/>
    </source>
</evidence>
<feature type="domain" description="PAS" evidence="9">
    <location>
        <begin position="25"/>
        <end position="76"/>
    </location>
</feature>
<evidence type="ECO:0000313" key="11">
    <source>
        <dbReference type="EMBL" id="SMF95654.1"/>
    </source>
</evidence>
<dbReference type="PROSITE" id="PS50885">
    <property type="entry name" value="HAMP"/>
    <property type="match status" value="1"/>
</dbReference>
<keyword evidence="7" id="KW-0812">Transmembrane</keyword>
<dbReference type="InterPro" id="IPR035965">
    <property type="entry name" value="PAS-like_dom_sf"/>
</dbReference>
<dbReference type="SUPFAM" id="SSF58104">
    <property type="entry name" value="Methyl-accepting chemotaxis protein (MCP) signaling domain"/>
    <property type="match status" value="1"/>
</dbReference>
<dbReference type="InterPro" id="IPR000014">
    <property type="entry name" value="PAS"/>
</dbReference>
<keyword evidence="3 5" id="KW-0807">Transducer</keyword>
<dbReference type="PRINTS" id="PR00260">
    <property type="entry name" value="CHEMTRNSDUCR"/>
</dbReference>
<dbReference type="Pfam" id="PF13188">
    <property type="entry name" value="PAS_8"/>
    <property type="match status" value="1"/>
</dbReference>
<dbReference type="RefSeq" id="WP_085214060.1">
    <property type="nucleotide sequence ID" value="NZ_FXAM01000001.1"/>
</dbReference>
<dbReference type="GO" id="GO:0007165">
    <property type="term" value="P:signal transduction"/>
    <property type="evidence" value="ECO:0007669"/>
    <property type="project" value="UniProtKB-KW"/>
</dbReference>
<dbReference type="Gene3D" id="1.10.287.950">
    <property type="entry name" value="Methyl-accepting chemotaxis protein"/>
    <property type="match status" value="1"/>
</dbReference>
<protein>
    <submittedName>
        <fullName evidence="11">Methyl-accepting chemotaxis protein</fullName>
    </submittedName>
</protein>
<gene>
    <name evidence="11" type="ORF">SAMN02949497_3024</name>
</gene>
<dbReference type="Pfam" id="PF08447">
    <property type="entry name" value="PAS_3"/>
    <property type="match status" value="1"/>
</dbReference>
<evidence type="ECO:0000259" key="10">
    <source>
        <dbReference type="PROSITE" id="PS50885"/>
    </source>
</evidence>
<dbReference type="Pfam" id="PF00015">
    <property type="entry name" value="MCPsignal"/>
    <property type="match status" value="1"/>
</dbReference>
<dbReference type="NCBIfam" id="TIGR00229">
    <property type="entry name" value="sensory_box"/>
    <property type="match status" value="1"/>
</dbReference>
<proteinExistence type="inferred from homology"/>
<keyword evidence="7" id="KW-1133">Transmembrane helix</keyword>
<dbReference type="PANTHER" id="PTHR43531">
    <property type="entry name" value="PROTEIN ICFG"/>
    <property type="match status" value="1"/>
</dbReference>
<evidence type="ECO:0000256" key="7">
    <source>
        <dbReference type="SAM" id="Phobius"/>
    </source>
</evidence>
<evidence type="ECO:0000256" key="6">
    <source>
        <dbReference type="SAM" id="MobiDB-lite"/>
    </source>
</evidence>
<dbReference type="Proteomes" id="UP000192923">
    <property type="component" value="Unassembled WGS sequence"/>
</dbReference>
<dbReference type="PROSITE" id="PS50112">
    <property type="entry name" value="PAS"/>
    <property type="match status" value="1"/>
</dbReference>
<dbReference type="GO" id="GO:0005886">
    <property type="term" value="C:plasma membrane"/>
    <property type="evidence" value="ECO:0007669"/>
    <property type="project" value="TreeGrafter"/>
</dbReference>
<keyword evidence="7" id="KW-0472">Membrane</keyword>
<dbReference type="CDD" id="cd00130">
    <property type="entry name" value="PAS"/>
    <property type="match status" value="1"/>
</dbReference>
<evidence type="ECO:0000259" key="9">
    <source>
        <dbReference type="PROSITE" id="PS50112"/>
    </source>
</evidence>
<dbReference type="SUPFAM" id="SSF55785">
    <property type="entry name" value="PYP-like sensor domain (PAS domain)"/>
    <property type="match status" value="2"/>
</dbReference>
<dbReference type="FunFam" id="1.10.287.950:FF:000001">
    <property type="entry name" value="Methyl-accepting chemotaxis sensory transducer"/>
    <property type="match status" value="1"/>
</dbReference>
<sequence>MKKNMPVTDTEYVLNPGAMIVSKTDLKGIITYANAEFIAASGFGERELLGQPHNLVRHPDMPAAVFRELWDSLGAGRPWTGLVKNRRKNGDFYWVRANIAPLWENGQVIGYLSVRGAISKAEAERAAARYRRMNAGGGDGTPPWRRLNFLGRWPLRRLGVLVGVLLLAAVAVPMGLLLKEIGAGIEFAEQERQGVVYIRALSALLDDLPRHRVLVAAALGGDVSAKAKAAEVEARIEADLAVVDALAARWGGTQWAAFRGRWQALRQAWPMSKGVDGPESHNVLLNSLLGLITQVSDASNLTLDPELATYYLMDGWVFKNPQSLYHLGLVRGLATAAALRQGISEADHTRLALLAESVRATQAANRAGLAKVFGELPGLRASLSPLFENSERRQQAFLELLDRGIAQAGPVGLAPEEVSAAGGAAIEAGLRLHAGLGDALDGALAGRIDRLAFKRAAMLAASLALALLAAGVQRYMMRRVLVPLGQASEGFMRIAQGDFTQGIEVAHNDECGEVLNALRCVQTKLGYDVAELRRLASEGHRIRAALDNASTGMMVSDQDFDIVYLNPAARNLFKAAEADLRKVMPEFDAERLLGTGIDLFDRSPAHSRYLLEQLMTTHRFETEVAGRCFVGVVNPVFDHDGQRIGNVVEWADRTAEVAIERQVNQLLEEFRSGDLARRIEAGEGIGFLKTLCDGLNQVAGDTEALFKDFGWVIRGMAEGDLTRQTGYDAYMGVYGEFRANLARTQDRLGEVFGQIRRSAEFIHNASQEIASGNNDLSQRAEQQASSLQQTSASMDELTGTVRENAGYALRANEAAAQVRLLAERGGEVVRQAVAAMAEINESSAKIARIIGTIDMLASQTNLLALNAAVEAARAGEQGKGFAVVAAEVRGLAQRSAQAAKESRELIEGSLDKVRAGVGWVSQSGEMLGEIVAGVRQVGGLVSQISVASAQQAQDIGQVNQAVAQMDEITQQNAALAEETSAASLSMCGQAEEMVRLVGFFKTGGGSGGRLAVPPPGHPARVEPTAAEKWEEF</sequence>
<dbReference type="CDD" id="cd11386">
    <property type="entry name" value="MCP_signal"/>
    <property type="match status" value="1"/>
</dbReference>
<dbReference type="Gene3D" id="6.10.340.10">
    <property type="match status" value="1"/>
</dbReference>
<dbReference type="STRING" id="1760988.SAMN02949497_3024"/>
<feature type="domain" description="Methyl-accepting transducer" evidence="8">
    <location>
        <begin position="758"/>
        <end position="987"/>
    </location>
</feature>
<dbReference type="InterPro" id="IPR004090">
    <property type="entry name" value="Chemotax_Me-accpt_rcpt"/>
</dbReference>
<reference evidence="11 12" key="1">
    <citation type="submission" date="2016-12" db="EMBL/GenBank/DDBJ databases">
        <authorList>
            <person name="Song W.-J."/>
            <person name="Kurnit D.M."/>
        </authorList>
    </citation>
    <scope>NUCLEOTIDE SEQUENCE [LARGE SCALE GENOMIC DNA]</scope>
    <source>
        <strain evidence="11 12">175</strain>
    </source>
</reference>
<feature type="transmembrane region" description="Helical" evidence="7">
    <location>
        <begin position="158"/>
        <end position="178"/>
    </location>
</feature>
<evidence type="ECO:0000256" key="5">
    <source>
        <dbReference type="PROSITE-ProRule" id="PRU00284"/>
    </source>
</evidence>